<dbReference type="PRINTS" id="PR01320">
    <property type="entry name" value="KIRCHANNEL"/>
</dbReference>
<dbReference type="EnsemblMetazoa" id="PPAI005790-RA">
    <property type="protein sequence ID" value="PPAI005790-PA"/>
    <property type="gene ID" value="PPAI005790"/>
</dbReference>
<keyword evidence="3 11" id="KW-0633">Potassium transport</keyword>
<dbReference type="GO" id="GO:1990573">
    <property type="term" value="P:potassium ion import across plasma membrane"/>
    <property type="evidence" value="ECO:0007669"/>
    <property type="project" value="TreeGrafter"/>
</dbReference>
<sequence>MSCVVEAAVDSLEGENRNLLPSSEFKCKKPIPFNKEASLSPINHIYSTLRTPDGTVLRRCHFRLGDFKATKKRFVFKNGNCNVTFSHIQRRKEKFLRDIFTTLVESNWRWTLFIFSMSFICSWMGFATTIGYGVRTTTEECPEAIFLMCLQSIYGVMTQAFMVGVAFAKMAYRGNCSHILQFSKFAVISQREGDLCLMFRVGDTRQSRMTGVNIRARLIHTRTTAEGEKLEHFQEELKVQIDECNPSDVFLVWPAIVFHRIDCTSPLYNLSPTSLMQDNFEIIILFEATIESTGLSTQTRTSFLNREILWGHRFDSILFYNRDYQCYDVDYSRFNETFEVETPLCSAKDIDNFLSL</sequence>
<reference evidence="14" key="1">
    <citation type="submission" date="2022-08" db="UniProtKB">
        <authorList>
            <consortium name="EnsemblMetazoa"/>
        </authorList>
    </citation>
    <scope>IDENTIFICATION</scope>
    <source>
        <strain evidence="14">Israel</strain>
    </source>
</reference>
<evidence type="ECO:0000256" key="10">
    <source>
        <dbReference type="ARBA" id="ARBA00023303"/>
    </source>
</evidence>
<dbReference type="InterPro" id="IPR016449">
    <property type="entry name" value="K_chnl_inward-rec_Kir"/>
</dbReference>
<dbReference type="InterPro" id="IPR041647">
    <property type="entry name" value="IRK_C"/>
</dbReference>
<accession>A0A1B0DD19</accession>
<dbReference type="Gene3D" id="1.10.287.70">
    <property type="match status" value="2"/>
</dbReference>
<dbReference type="Pfam" id="PF17655">
    <property type="entry name" value="IRK_C"/>
    <property type="match status" value="1"/>
</dbReference>
<evidence type="ECO:0000256" key="4">
    <source>
        <dbReference type="ARBA" id="ARBA00022692"/>
    </source>
</evidence>
<dbReference type="PANTHER" id="PTHR11767">
    <property type="entry name" value="INWARD RECTIFIER POTASSIUM CHANNEL"/>
    <property type="match status" value="1"/>
</dbReference>
<keyword evidence="6 11" id="KW-0630">Potassium</keyword>
<keyword evidence="10 11" id="KW-0407">Ion channel</keyword>
<dbReference type="GO" id="GO:0034702">
    <property type="term" value="C:monoatomic ion channel complex"/>
    <property type="evidence" value="ECO:0007669"/>
    <property type="project" value="UniProtKB-KW"/>
</dbReference>
<evidence type="ECO:0000256" key="5">
    <source>
        <dbReference type="ARBA" id="ARBA00022882"/>
    </source>
</evidence>
<dbReference type="InterPro" id="IPR014756">
    <property type="entry name" value="Ig_E-set"/>
</dbReference>
<organism evidence="14 15">
    <name type="scientific">Phlebotomus papatasi</name>
    <name type="common">Sandfly</name>
    <dbReference type="NCBI Taxonomy" id="29031"/>
    <lineage>
        <taxon>Eukaryota</taxon>
        <taxon>Metazoa</taxon>
        <taxon>Ecdysozoa</taxon>
        <taxon>Arthropoda</taxon>
        <taxon>Hexapoda</taxon>
        <taxon>Insecta</taxon>
        <taxon>Pterygota</taxon>
        <taxon>Neoptera</taxon>
        <taxon>Endopterygota</taxon>
        <taxon>Diptera</taxon>
        <taxon>Nematocera</taxon>
        <taxon>Psychodoidea</taxon>
        <taxon>Psychodidae</taxon>
        <taxon>Phlebotomus</taxon>
        <taxon>Phlebotomus</taxon>
    </lineage>
</organism>
<evidence type="ECO:0000256" key="3">
    <source>
        <dbReference type="ARBA" id="ARBA00022538"/>
    </source>
</evidence>
<dbReference type="EMBL" id="AJVK01031561">
    <property type="status" value="NOT_ANNOTATED_CDS"/>
    <property type="molecule type" value="Genomic_DNA"/>
</dbReference>
<dbReference type="AlphaFoldDB" id="A0A1B0DD19"/>
<evidence type="ECO:0008006" key="16">
    <source>
        <dbReference type="Google" id="ProtNLM"/>
    </source>
</evidence>
<feature type="domain" description="Inward rectifier potassium channel C-terminal" evidence="13">
    <location>
        <begin position="180"/>
        <end position="352"/>
    </location>
</feature>
<evidence type="ECO:0000256" key="2">
    <source>
        <dbReference type="ARBA" id="ARBA00022448"/>
    </source>
</evidence>
<dbReference type="SUPFAM" id="SSF81324">
    <property type="entry name" value="Voltage-gated potassium channels"/>
    <property type="match status" value="1"/>
</dbReference>
<dbReference type="GO" id="GO:0034765">
    <property type="term" value="P:regulation of monoatomic ion transmembrane transport"/>
    <property type="evidence" value="ECO:0007669"/>
    <property type="project" value="TreeGrafter"/>
</dbReference>
<evidence type="ECO:0000259" key="13">
    <source>
        <dbReference type="Pfam" id="PF17655"/>
    </source>
</evidence>
<dbReference type="Pfam" id="PF01007">
    <property type="entry name" value="IRK"/>
    <property type="match status" value="1"/>
</dbReference>
<evidence type="ECO:0000256" key="9">
    <source>
        <dbReference type="ARBA" id="ARBA00023136"/>
    </source>
</evidence>
<dbReference type="PANTHER" id="PTHR11767:SF113">
    <property type="entry name" value="INWARDLY RECTIFYING POTASSIUM CHANNEL 2, ISOFORM D"/>
    <property type="match status" value="1"/>
</dbReference>
<keyword evidence="15" id="KW-1185">Reference proteome</keyword>
<evidence type="ECO:0000256" key="1">
    <source>
        <dbReference type="ARBA" id="ARBA00004141"/>
    </source>
</evidence>
<feature type="domain" description="Potassium channel inwardly rectifying transmembrane" evidence="12">
    <location>
        <begin position="75"/>
        <end position="128"/>
    </location>
</feature>
<dbReference type="GO" id="GO:0005242">
    <property type="term" value="F:inward rectifier potassium channel activity"/>
    <property type="evidence" value="ECO:0007669"/>
    <property type="project" value="InterPro"/>
</dbReference>
<dbReference type="SUPFAM" id="SSF81296">
    <property type="entry name" value="E set domains"/>
    <property type="match status" value="1"/>
</dbReference>
<evidence type="ECO:0000256" key="6">
    <source>
        <dbReference type="ARBA" id="ARBA00022958"/>
    </source>
</evidence>
<dbReference type="GO" id="GO:0005886">
    <property type="term" value="C:plasma membrane"/>
    <property type="evidence" value="ECO:0007669"/>
    <property type="project" value="TreeGrafter"/>
</dbReference>
<evidence type="ECO:0000256" key="8">
    <source>
        <dbReference type="ARBA" id="ARBA00023065"/>
    </source>
</evidence>
<keyword evidence="9" id="KW-0472">Membrane</keyword>
<dbReference type="VEuPathDB" id="VectorBase:PPAPM1_000296"/>
<dbReference type="InterPro" id="IPR040445">
    <property type="entry name" value="Kir_TM"/>
</dbReference>
<dbReference type="VEuPathDB" id="VectorBase:PPAI005790"/>
<evidence type="ECO:0000259" key="12">
    <source>
        <dbReference type="Pfam" id="PF01007"/>
    </source>
</evidence>
<evidence type="ECO:0000256" key="11">
    <source>
        <dbReference type="RuleBase" id="RU003822"/>
    </source>
</evidence>
<dbReference type="InterPro" id="IPR013518">
    <property type="entry name" value="K_chnl_inward-rec_Kir_cyto"/>
</dbReference>
<evidence type="ECO:0000256" key="7">
    <source>
        <dbReference type="ARBA" id="ARBA00022989"/>
    </source>
</evidence>
<keyword evidence="7" id="KW-1133">Transmembrane helix</keyword>
<protein>
    <recommendedName>
        <fullName evidence="16">Inward rectifier potassium channel C-terminal domain-containing protein</fullName>
    </recommendedName>
</protein>
<name>A0A1B0DD19_PHLPP</name>
<dbReference type="Gene3D" id="2.60.40.1400">
    <property type="entry name" value="G protein-activated inward rectifier potassium channel 1"/>
    <property type="match status" value="1"/>
</dbReference>
<comment type="similarity">
    <text evidence="11">Belongs to the inward rectifier-type potassium channel (TC 1.A.2.1) family.</text>
</comment>
<keyword evidence="2 11" id="KW-0813">Transport</keyword>
<keyword evidence="5 11" id="KW-0851">Voltage-gated channel</keyword>
<keyword evidence="4 11" id="KW-0812">Transmembrane</keyword>
<keyword evidence="8 11" id="KW-0406">Ion transport</keyword>
<evidence type="ECO:0000313" key="14">
    <source>
        <dbReference type="EnsemblMetazoa" id="PPAI005790-PA"/>
    </source>
</evidence>
<evidence type="ECO:0000313" key="15">
    <source>
        <dbReference type="Proteomes" id="UP000092462"/>
    </source>
</evidence>
<comment type="subcellular location">
    <subcellularLocation>
        <location evidence="1 11">Membrane</location>
        <topology evidence="1 11">Multi-pass membrane protein</topology>
    </subcellularLocation>
</comment>
<proteinExistence type="inferred from homology"/>
<dbReference type="Proteomes" id="UP000092462">
    <property type="component" value="Unassembled WGS sequence"/>
</dbReference>